<dbReference type="PANTHER" id="PTHR12346">
    <property type="entry name" value="SIN3B-RELATED"/>
    <property type="match status" value="1"/>
</dbReference>
<evidence type="ECO:0000313" key="5">
    <source>
        <dbReference type="Proteomes" id="UP000054166"/>
    </source>
</evidence>
<sequence>MCRTVLNDEWVSHPTWSNEESGFLAPKKNVYEEALHRSEEERHEYDFHIEAIVRTISMLEPINNKIAQLPNEERGSFKLKANLGGSGKSIHQRVIKKIYGREAGLEVIQAMQDSPSLAIPVVLTRLKHKEEEWKRAQREWNKVWREVDARNYLKSLDHQGITFKAADKKAISTKAFVSQVEAARDEQMAKRASLIDPLFARTRPRHHLEFVVDDVSVLQDSLKLTFSFLDRTTHQIGSLERKKIESMLRGVVPTFFMIDQEVFNQAFVVVVVPSADNADSDMSDEVSSVVDDTEISSVASSSSKAGGGGSSRGRKGGVASSGGGDLRKKLLKSEQAKSTGRKTRAQEAASPSGSRQATPAISDVAMGVGGVEEGLPSAAGDVPHQTRRTPRKNIFFSNTTCYVLFRLVEVLYSRLSLFKTMSSTMVSNPGAHPTRLKGVPAANQAEFTVFKNRHVSSTAEHFYDLMLESCERLFENDIEQQVFEDQMRYMFGIKEAYKIFTIDKLIGAIVKQVQVVLGDPKSLELLELLKKERTHGTLTTQDQINSRQHAERILGPDENLFRIDWLPHCKTMTVQLLGKDDSSFEDSEVSTGRWQAYIDSYVSIDTTENLSLNRMRRPFLRRNISPAPNGEHPKVLARGTVEIKVCVRTYRFFYVSNTEEIMFRLPNREEEQKTTRKLEARNRLRKMWMERTEAGPSPSAQTSS</sequence>
<evidence type="ECO:0000259" key="3">
    <source>
        <dbReference type="SMART" id="SM00761"/>
    </source>
</evidence>
<dbReference type="Proteomes" id="UP000054166">
    <property type="component" value="Unassembled WGS sequence"/>
</dbReference>
<dbReference type="SMART" id="SM00761">
    <property type="entry name" value="HDAC_interact"/>
    <property type="match status" value="1"/>
</dbReference>
<dbReference type="OrthoDB" id="5342561at2759"/>
<organism evidence="4 5">
    <name type="scientific">Piloderma croceum (strain F 1598)</name>
    <dbReference type="NCBI Taxonomy" id="765440"/>
    <lineage>
        <taxon>Eukaryota</taxon>
        <taxon>Fungi</taxon>
        <taxon>Dikarya</taxon>
        <taxon>Basidiomycota</taxon>
        <taxon>Agaricomycotina</taxon>
        <taxon>Agaricomycetes</taxon>
        <taxon>Agaricomycetidae</taxon>
        <taxon>Atheliales</taxon>
        <taxon>Atheliaceae</taxon>
        <taxon>Piloderma</taxon>
    </lineage>
</organism>
<gene>
    <name evidence="4" type="ORF">PILCRDRAFT_827140</name>
</gene>
<feature type="domain" description="Histone deacetylase interacting" evidence="3">
    <location>
        <begin position="1"/>
        <end position="76"/>
    </location>
</feature>
<reference evidence="5" key="2">
    <citation type="submission" date="2015-01" db="EMBL/GenBank/DDBJ databases">
        <title>Evolutionary Origins and Diversification of the Mycorrhizal Mutualists.</title>
        <authorList>
            <consortium name="DOE Joint Genome Institute"/>
            <consortium name="Mycorrhizal Genomics Consortium"/>
            <person name="Kohler A."/>
            <person name="Kuo A."/>
            <person name="Nagy L.G."/>
            <person name="Floudas D."/>
            <person name="Copeland A."/>
            <person name="Barry K.W."/>
            <person name="Cichocki N."/>
            <person name="Veneault-Fourrey C."/>
            <person name="LaButti K."/>
            <person name="Lindquist E.A."/>
            <person name="Lipzen A."/>
            <person name="Lundell T."/>
            <person name="Morin E."/>
            <person name="Murat C."/>
            <person name="Riley R."/>
            <person name="Ohm R."/>
            <person name="Sun H."/>
            <person name="Tunlid A."/>
            <person name="Henrissat B."/>
            <person name="Grigoriev I.V."/>
            <person name="Hibbett D.S."/>
            <person name="Martin F."/>
        </authorList>
    </citation>
    <scope>NUCLEOTIDE SEQUENCE [LARGE SCALE GENOMIC DNA]</scope>
    <source>
        <strain evidence="5">F 1598</strain>
    </source>
</reference>
<name>A0A0C3ESN4_PILCF</name>
<reference evidence="4 5" key="1">
    <citation type="submission" date="2014-04" db="EMBL/GenBank/DDBJ databases">
        <authorList>
            <consortium name="DOE Joint Genome Institute"/>
            <person name="Kuo A."/>
            <person name="Tarkka M."/>
            <person name="Buscot F."/>
            <person name="Kohler A."/>
            <person name="Nagy L.G."/>
            <person name="Floudas D."/>
            <person name="Copeland A."/>
            <person name="Barry K.W."/>
            <person name="Cichocki N."/>
            <person name="Veneault-Fourrey C."/>
            <person name="LaButti K."/>
            <person name="Lindquist E.A."/>
            <person name="Lipzen A."/>
            <person name="Lundell T."/>
            <person name="Morin E."/>
            <person name="Murat C."/>
            <person name="Sun H."/>
            <person name="Tunlid A."/>
            <person name="Henrissat B."/>
            <person name="Grigoriev I.V."/>
            <person name="Hibbett D.S."/>
            <person name="Martin F."/>
            <person name="Nordberg H.P."/>
            <person name="Cantor M.N."/>
            <person name="Hua S.X."/>
        </authorList>
    </citation>
    <scope>NUCLEOTIDE SEQUENCE [LARGE SCALE GENOMIC DNA]</scope>
    <source>
        <strain evidence="4 5">F 1598</strain>
    </source>
</reference>
<dbReference type="Pfam" id="PF16879">
    <property type="entry name" value="Sin3a_C"/>
    <property type="match status" value="1"/>
</dbReference>
<accession>A0A0C3ESN4</accession>
<dbReference type="InterPro" id="IPR013194">
    <property type="entry name" value="HDAC_interact_dom"/>
</dbReference>
<evidence type="ECO:0000256" key="2">
    <source>
        <dbReference type="SAM" id="MobiDB-lite"/>
    </source>
</evidence>
<keyword evidence="5" id="KW-1185">Reference proteome</keyword>
<feature type="region of interest" description="Disordered" evidence="2">
    <location>
        <begin position="277"/>
        <end position="361"/>
    </location>
</feature>
<dbReference type="GO" id="GO:0003714">
    <property type="term" value="F:transcription corepressor activity"/>
    <property type="evidence" value="ECO:0007669"/>
    <property type="project" value="InterPro"/>
</dbReference>
<feature type="compositionally biased region" description="Low complexity" evidence="2">
    <location>
        <begin position="285"/>
        <end position="304"/>
    </location>
</feature>
<evidence type="ECO:0000313" key="4">
    <source>
        <dbReference type="EMBL" id="KIM75585.1"/>
    </source>
</evidence>
<dbReference type="AlphaFoldDB" id="A0A0C3ESN4"/>
<dbReference type="HOGENOM" id="CLU_001360_2_3_1"/>
<dbReference type="InParanoid" id="A0A0C3ESN4"/>
<feature type="compositionally biased region" description="Polar residues" evidence="2">
    <location>
        <begin position="349"/>
        <end position="359"/>
    </location>
</feature>
<dbReference type="FunCoup" id="A0A0C3ESN4">
    <property type="interactions" value="5"/>
</dbReference>
<feature type="compositionally biased region" description="Basic and acidic residues" evidence="2">
    <location>
        <begin position="325"/>
        <end position="335"/>
    </location>
</feature>
<evidence type="ECO:0000256" key="1">
    <source>
        <dbReference type="ARBA" id="ARBA00022491"/>
    </source>
</evidence>
<dbReference type="InterPro" id="IPR031693">
    <property type="entry name" value="Sin3_C"/>
</dbReference>
<dbReference type="STRING" id="765440.A0A0C3ESN4"/>
<dbReference type="InterPro" id="IPR039774">
    <property type="entry name" value="Sin3-like"/>
</dbReference>
<dbReference type="PANTHER" id="PTHR12346:SF0">
    <property type="entry name" value="SIN3A, ISOFORM G"/>
    <property type="match status" value="1"/>
</dbReference>
<keyword evidence="1" id="KW-0678">Repressor</keyword>
<proteinExistence type="predicted"/>
<dbReference type="GO" id="GO:0070822">
    <property type="term" value="C:Sin3-type complex"/>
    <property type="evidence" value="ECO:0007669"/>
    <property type="project" value="TreeGrafter"/>
</dbReference>
<dbReference type="Pfam" id="PF08295">
    <property type="entry name" value="Sin3_corepress"/>
    <property type="match status" value="1"/>
</dbReference>
<dbReference type="EMBL" id="KN833045">
    <property type="protein sequence ID" value="KIM75585.1"/>
    <property type="molecule type" value="Genomic_DNA"/>
</dbReference>
<protein>
    <recommendedName>
        <fullName evidence="3">Histone deacetylase interacting domain-containing protein</fullName>
    </recommendedName>
</protein>
<dbReference type="GO" id="GO:0000122">
    <property type="term" value="P:negative regulation of transcription by RNA polymerase II"/>
    <property type="evidence" value="ECO:0007669"/>
    <property type="project" value="TreeGrafter"/>
</dbReference>